<sequence length="483" mass="52983">MSIKNYSHAKTPEDKDYVSLDDSVSLTPGEQAAALRSTLVEALFMYLDRTSMRSVKIANLEQEADVEPSSESMTATGNWRYQFSLLDIQPYAPDRGYVYGVRPESGGSHRDEEWCWRLCRLAGVGFSSALAHLVEGLPGIISGVITHFILPAYLYTFKWLSEAEQAWFKSRIEKNSLSAHKHDFDKDEFIALMTNPHSYMHAAVYVSNNLALQAITFWLPTLYFVCSIATSASTAFIPVVWAWRTSTTTGTTGNATATALMNCIGNFGGVVGTFVFRSDWGPRYTPAFITLTCISLLCIKFVVIEDKWAKRDDSKKQLVTEISPFSVAHVHHVALRGPGEEVLHGVRAGGEVPVDGEVLRAVDRRADQVVLADGVGLRGAHRVQEGAARRDGDGAMEEMVRAGIVARSNLGAITAYMRSMSTIHSCELSGDQIAEINRFGLAFMAVAGPPSCCSLVGGGDRVSTLWCHNTVFIARARAFEIFS</sequence>
<evidence type="ECO:0000313" key="8">
    <source>
        <dbReference type="Proteomes" id="UP000070544"/>
    </source>
</evidence>
<dbReference type="AlphaFoldDB" id="A0A139AHJ2"/>
<dbReference type="PANTHER" id="PTHR43791">
    <property type="entry name" value="PERMEASE-RELATED"/>
    <property type="match status" value="1"/>
</dbReference>
<keyword evidence="5 6" id="KW-0472">Membrane</keyword>
<protein>
    <recommendedName>
        <fullName evidence="9">MFS general substrate transporter</fullName>
    </recommendedName>
</protein>
<evidence type="ECO:0000256" key="4">
    <source>
        <dbReference type="ARBA" id="ARBA00022989"/>
    </source>
</evidence>
<dbReference type="Gene3D" id="1.20.1250.20">
    <property type="entry name" value="MFS general substrate transporter like domains"/>
    <property type="match status" value="1"/>
</dbReference>
<evidence type="ECO:0000256" key="1">
    <source>
        <dbReference type="ARBA" id="ARBA00004141"/>
    </source>
</evidence>
<proteinExistence type="predicted"/>
<evidence type="ECO:0000256" key="6">
    <source>
        <dbReference type="SAM" id="Phobius"/>
    </source>
</evidence>
<evidence type="ECO:0008006" key="9">
    <source>
        <dbReference type="Google" id="ProtNLM"/>
    </source>
</evidence>
<keyword evidence="4 6" id="KW-1133">Transmembrane helix</keyword>
<evidence type="ECO:0000313" key="7">
    <source>
        <dbReference type="EMBL" id="KXS16267.1"/>
    </source>
</evidence>
<accession>A0A139AHJ2</accession>
<keyword evidence="3 6" id="KW-0812">Transmembrane</keyword>
<dbReference type="InterPro" id="IPR036259">
    <property type="entry name" value="MFS_trans_sf"/>
</dbReference>
<reference evidence="7 8" key="1">
    <citation type="journal article" date="2015" name="Genome Biol. Evol.">
        <title>Phylogenomic analyses indicate that early fungi evolved digesting cell walls of algal ancestors of land plants.</title>
        <authorList>
            <person name="Chang Y."/>
            <person name="Wang S."/>
            <person name="Sekimoto S."/>
            <person name="Aerts A.L."/>
            <person name="Choi C."/>
            <person name="Clum A."/>
            <person name="LaButti K.M."/>
            <person name="Lindquist E.A."/>
            <person name="Yee Ngan C."/>
            <person name="Ohm R.A."/>
            <person name="Salamov A.A."/>
            <person name="Grigoriev I.V."/>
            <person name="Spatafora J.W."/>
            <person name="Berbee M.L."/>
        </authorList>
    </citation>
    <scope>NUCLEOTIDE SEQUENCE [LARGE SCALE GENOMIC DNA]</scope>
    <source>
        <strain evidence="7 8">JEL478</strain>
    </source>
</reference>
<feature type="transmembrane region" description="Helical" evidence="6">
    <location>
        <begin position="284"/>
        <end position="303"/>
    </location>
</feature>
<keyword evidence="2" id="KW-0813">Transport</keyword>
<dbReference type="STRING" id="1344416.A0A139AHJ2"/>
<evidence type="ECO:0000256" key="5">
    <source>
        <dbReference type="ARBA" id="ARBA00023136"/>
    </source>
</evidence>
<name>A0A139AHJ2_GONPJ</name>
<dbReference type="Proteomes" id="UP000070544">
    <property type="component" value="Unassembled WGS sequence"/>
</dbReference>
<dbReference type="PANTHER" id="PTHR43791:SF9">
    <property type="entry name" value="MAJOR FACILITATOR-TYPE TRANSPORTER HXNP"/>
    <property type="match status" value="1"/>
</dbReference>
<dbReference type="SUPFAM" id="SSF103473">
    <property type="entry name" value="MFS general substrate transporter"/>
    <property type="match status" value="1"/>
</dbReference>
<dbReference type="GO" id="GO:0022857">
    <property type="term" value="F:transmembrane transporter activity"/>
    <property type="evidence" value="ECO:0007669"/>
    <property type="project" value="TreeGrafter"/>
</dbReference>
<dbReference type="GO" id="GO:0016020">
    <property type="term" value="C:membrane"/>
    <property type="evidence" value="ECO:0007669"/>
    <property type="project" value="UniProtKB-SubCell"/>
</dbReference>
<keyword evidence="8" id="KW-1185">Reference proteome</keyword>
<dbReference type="EMBL" id="KQ965754">
    <property type="protein sequence ID" value="KXS16267.1"/>
    <property type="molecule type" value="Genomic_DNA"/>
</dbReference>
<feature type="transmembrane region" description="Helical" evidence="6">
    <location>
        <begin position="255"/>
        <end position="278"/>
    </location>
</feature>
<evidence type="ECO:0000256" key="2">
    <source>
        <dbReference type="ARBA" id="ARBA00022448"/>
    </source>
</evidence>
<evidence type="ECO:0000256" key="3">
    <source>
        <dbReference type="ARBA" id="ARBA00022692"/>
    </source>
</evidence>
<dbReference type="OrthoDB" id="2985014at2759"/>
<organism evidence="7 8">
    <name type="scientific">Gonapodya prolifera (strain JEL478)</name>
    <name type="common">Monoblepharis prolifera</name>
    <dbReference type="NCBI Taxonomy" id="1344416"/>
    <lineage>
        <taxon>Eukaryota</taxon>
        <taxon>Fungi</taxon>
        <taxon>Fungi incertae sedis</taxon>
        <taxon>Chytridiomycota</taxon>
        <taxon>Chytridiomycota incertae sedis</taxon>
        <taxon>Monoblepharidomycetes</taxon>
        <taxon>Monoblepharidales</taxon>
        <taxon>Gonapodyaceae</taxon>
        <taxon>Gonapodya</taxon>
    </lineage>
</organism>
<gene>
    <name evidence="7" type="ORF">M427DRAFT_43734</name>
</gene>
<comment type="subcellular location">
    <subcellularLocation>
        <location evidence="1">Membrane</location>
        <topology evidence="1">Multi-pass membrane protein</topology>
    </subcellularLocation>
</comment>
<feature type="transmembrane region" description="Helical" evidence="6">
    <location>
        <begin position="217"/>
        <end position="243"/>
    </location>
</feature>